<sequence>MARVFIGFMACLFFVNCTKKEGEIEKNIPYIISQENKSIIRNNDTVSPPPPIPGWLTYGTNTFIINSDSTAYYLQNKGLGMICGTPNTDTIPYFADLDPRDLIEISNKNIYDFIKLNYKDDFRNATFIASQSDTLNSKIFFDLNKFLNYFKKGRDFIVIRRTTQEEDTIIYYKRNNKYYNSADIKWDKTRIKFPELVKFVKKPK</sequence>
<dbReference type="Proteomes" id="UP000317289">
    <property type="component" value="Unassembled WGS sequence"/>
</dbReference>
<organism evidence="2 3">
    <name type="scientific">Flavobacterium resistens</name>
    <dbReference type="NCBI Taxonomy" id="443612"/>
    <lineage>
        <taxon>Bacteria</taxon>
        <taxon>Pseudomonadati</taxon>
        <taxon>Bacteroidota</taxon>
        <taxon>Flavobacteriia</taxon>
        <taxon>Flavobacteriales</taxon>
        <taxon>Flavobacteriaceae</taxon>
        <taxon>Flavobacterium</taxon>
    </lineage>
</organism>
<dbReference type="EMBL" id="FXTA01000002">
    <property type="protein sequence ID" value="SMO58630.1"/>
    <property type="molecule type" value="Genomic_DNA"/>
</dbReference>
<evidence type="ECO:0000313" key="3">
    <source>
        <dbReference type="Proteomes" id="UP000317289"/>
    </source>
</evidence>
<evidence type="ECO:0000313" key="2">
    <source>
        <dbReference type="EMBL" id="SMO58630.1"/>
    </source>
</evidence>
<dbReference type="OrthoDB" id="1341756at2"/>
<evidence type="ECO:0000313" key="4">
    <source>
        <dbReference type="Proteomes" id="UP000468990"/>
    </source>
</evidence>
<name>A0A521CIV6_9FLAO</name>
<reference evidence="2 3" key="1">
    <citation type="submission" date="2017-05" db="EMBL/GenBank/DDBJ databases">
        <authorList>
            <person name="Varghese N."/>
            <person name="Submissions S."/>
        </authorList>
    </citation>
    <scope>NUCLEOTIDE SEQUENCE [LARGE SCALE GENOMIC DNA]</scope>
    <source>
        <strain evidence="2 3">DSM 19382</strain>
    </source>
</reference>
<reference evidence="1 4" key="2">
    <citation type="submission" date="2019-11" db="EMBL/GenBank/DDBJ databases">
        <title>Flavobacterium resistens genome.</title>
        <authorList>
            <person name="Wilson V.M."/>
            <person name="Newman J.D."/>
        </authorList>
    </citation>
    <scope>NUCLEOTIDE SEQUENCE [LARGE SCALE GENOMIC DNA]</scope>
    <source>
        <strain evidence="1 4">DSM 19382</strain>
    </source>
</reference>
<dbReference type="RefSeq" id="WP_142450249.1">
    <property type="nucleotide sequence ID" value="NZ_FXTA01000002.1"/>
</dbReference>
<dbReference type="EMBL" id="WKKG01000001">
    <property type="protein sequence ID" value="MRX66610.1"/>
    <property type="molecule type" value="Genomic_DNA"/>
</dbReference>
<dbReference type="Proteomes" id="UP000468990">
    <property type="component" value="Unassembled WGS sequence"/>
</dbReference>
<dbReference type="AlphaFoldDB" id="A0A521CIV6"/>
<protein>
    <submittedName>
        <fullName evidence="2">Uncharacterized protein</fullName>
    </submittedName>
</protein>
<evidence type="ECO:0000313" key="1">
    <source>
        <dbReference type="EMBL" id="MRX66610.1"/>
    </source>
</evidence>
<accession>A0A521CIV6</accession>
<keyword evidence="4" id="KW-1185">Reference proteome</keyword>
<gene>
    <name evidence="1" type="ORF">GJU42_01390</name>
    <name evidence="2" type="ORF">SAMN06265349_102516</name>
</gene>
<proteinExistence type="predicted"/>